<dbReference type="PANTHER" id="PTHR30329">
    <property type="entry name" value="STATOR ELEMENT OF FLAGELLAR MOTOR COMPLEX"/>
    <property type="match status" value="1"/>
</dbReference>
<dbReference type="Gene3D" id="3.30.1330.60">
    <property type="entry name" value="OmpA-like domain"/>
    <property type="match status" value="1"/>
</dbReference>
<feature type="transmembrane region" description="Helical" evidence="9">
    <location>
        <begin position="41"/>
        <end position="61"/>
    </location>
</feature>
<comment type="caution">
    <text evidence="11">The sequence shown here is derived from an EMBL/GenBank/DDBJ whole genome shotgun (WGS) entry which is preliminary data.</text>
</comment>
<evidence type="ECO:0000256" key="3">
    <source>
        <dbReference type="ARBA" id="ARBA00022475"/>
    </source>
</evidence>
<evidence type="ECO:0000256" key="4">
    <source>
        <dbReference type="ARBA" id="ARBA00022692"/>
    </source>
</evidence>
<organism evidence="11 12">
    <name type="scientific">Eiseniibacteriota bacterium</name>
    <dbReference type="NCBI Taxonomy" id="2212470"/>
    <lineage>
        <taxon>Bacteria</taxon>
        <taxon>Candidatus Eiseniibacteriota</taxon>
    </lineage>
</organism>
<feature type="domain" description="OmpA-like" evidence="10">
    <location>
        <begin position="132"/>
        <end position="253"/>
    </location>
</feature>
<evidence type="ECO:0000256" key="7">
    <source>
        <dbReference type="PROSITE-ProRule" id="PRU00473"/>
    </source>
</evidence>
<dbReference type="InterPro" id="IPR006665">
    <property type="entry name" value="OmpA-like"/>
</dbReference>
<dbReference type="InterPro" id="IPR025713">
    <property type="entry name" value="MotB-like_N_dom"/>
</dbReference>
<gene>
    <name evidence="11" type="ORF">FJY75_03235</name>
</gene>
<dbReference type="Pfam" id="PF00691">
    <property type="entry name" value="OmpA"/>
    <property type="match status" value="1"/>
</dbReference>
<evidence type="ECO:0000256" key="2">
    <source>
        <dbReference type="ARBA" id="ARBA00008914"/>
    </source>
</evidence>
<sequence>MAESGFPHEPSDPAMGEDLGRPQGRPAEEGAPAWVVTYCDLMSLLLCFFVLIASFSTMDVIKYRSLVGSMRSALGAAPSIPSVVALGRTASISAGDGMTGRESVTDEMLEHKLTAAVAEEGLTGSSSLQRTDRGIALAVRDQVFFPPGSAELRPEALALLRKVAAVCRHFPRRVFVEGHTDNLPLRAGAFASNWELSTARATAVVRYLLEVEHIAPERFAACGYAGSEPVASHSTPEGRAENRRVAFVFSRAGAD</sequence>
<dbReference type="SUPFAM" id="SSF103088">
    <property type="entry name" value="OmpA-like"/>
    <property type="match status" value="1"/>
</dbReference>
<reference evidence="11" key="1">
    <citation type="submission" date="2019-03" db="EMBL/GenBank/DDBJ databases">
        <title>Lake Tanganyika Metagenome-Assembled Genomes (MAGs).</title>
        <authorList>
            <person name="Tran P."/>
        </authorList>
    </citation>
    <scope>NUCLEOTIDE SEQUENCE</scope>
    <source>
        <strain evidence="11">M_DeepCast_400m_m2_100</strain>
    </source>
</reference>
<evidence type="ECO:0000256" key="1">
    <source>
        <dbReference type="ARBA" id="ARBA00004162"/>
    </source>
</evidence>
<evidence type="ECO:0000256" key="8">
    <source>
        <dbReference type="SAM" id="MobiDB-lite"/>
    </source>
</evidence>
<keyword evidence="5 9" id="KW-1133">Transmembrane helix</keyword>
<evidence type="ECO:0000313" key="11">
    <source>
        <dbReference type="EMBL" id="MBM3316845.1"/>
    </source>
</evidence>
<dbReference type="InterPro" id="IPR036737">
    <property type="entry name" value="OmpA-like_sf"/>
</dbReference>
<dbReference type="CDD" id="cd07185">
    <property type="entry name" value="OmpA_C-like"/>
    <property type="match status" value="1"/>
</dbReference>
<comment type="subcellular location">
    <subcellularLocation>
        <location evidence="1">Cell membrane</location>
        <topology evidence="1">Single-pass membrane protein</topology>
    </subcellularLocation>
</comment>
<evidence type="ECO:0000313" key="12">
    <source>
        <dbReference type="Proteomes" id="UP000748308"/>
    </source>
</evidence>
<comment type="similarity">
    <text evidence="2">Belongs to the MotB family.</text>
</comment>
<keyword evidence="6 7" id="KW-0472">Membrane</keyword>
<evidence type="ECO:0000259" key="10">
    <source>
        <dbReference type="PROSITE" id="PS51123"/>
    </source>
</evidence>
<protein>
    <submittedName>
        <fullName evidence="11">OmpA family protein</fullName>
    </submittedName>
</protein>
<dbReference type="AlphaFoldDB" id="A0A938BQ35"/>
<evidence type="ECO:0000256" key="5">
    <source>
        <dbReference type="ARBA" id="ARBA00022989"/>
    </source>
</evidence>
<dbReference type="GO" id="GO:0005886">
    <property type="term" value="C:plasma membrane"/>
    <property type="evidence" value="ECO:0007669"/>
    <property type="project" value="UniProtKB-SubCell"/>
</dbReference>
<accession>A0A938BQ35</accession>
<dbReference type="PROSITE" id="PS51123">
    <property type="entry name" value="OMPA_2"/>
    <property type="match status" value="1"/>
</dbReference>
<dbReference type="InterPro" id="IPR050330">
    <property type="entry name" value="Bact_OuterMem_StrucFunc"/>
</dbReference>
<dbReference type="PANTHER" id="PTHR30329:SF21">
    <property type="entry name" value="LIPOPROTEIN YIAD-RELATED"/>
    <property type="match status" value="1"/>
</dbReference>
<dbReference type="Pfam" id="PF13677">
    <property type="entry name" value="MotB_plug"/>
    <property type="match status" value="1"/>
</dbReference>
<dbReference type="EMBL" id="VGIY01000047">
    <property type="protein sequence ID" value="MBM3316845.1"/>
    <property type="molecule type" value="Genomic_DNA"/>
</dbReference>
<name>A0A938BQ35_UNCEI</name>
<keyword evidence="4 9" id="KW-0812">Transmembrane</keyword>
<proteinExistence type="inferred from homology"/>
<evidence type="ECO:0000256" key="6">
    <source>
        <dbReference type="ARBA" id="ARBA00023136"/>
    </source>
</evidence>
<keyword evidence="3" id="KW-1003">Cell membrane</keyword>
<feature type="region of interest" description="Disordered" evidence="8">
    <location>
        <begin position="1"/>
        <end position="26"/>
    </location>
</feature>
<dbReference type="Proteomes" id="UP000748308">
    <property type="component" value="Unassembled WGS sequence"/>
</dbReference>
<evidence type="ECO:0000256" key="9">
    <source>
        <dbReference type="SAM" id="Phobius"/>
    </source>
</evidence>